<evidence type="ECO:0008006" key="3">
    <source>
        <dbReference type="Google" id="ProtNLM"/>
    </source>
</evidence>
<feature type="transmembrane region" description="Helical" evidence="1">
    <location>
        <begin position="138"/>
        <end position="157"/>
    </location>
</feature>
<sequence>MVLLEEKAVQRPDDTLWSQGRLRGLALCGVLGPLQFTLAWIIVGAARPSYSPVRQYISELAAPGGQGALVMVASFLALGLLTLAFVPALHRVLDDGVGGAIGPFLIALFGVGSIGSGIFRCDPGCGGASLSNTLHTLITYTGLGSLVGATLVLPLRLGRARGWAGFRAYSWLTGIVALAIFLRGFAAFGGVGLGQRLFIGALFLWLAALALRLFRLSGPIPTAPL</sequence>
<feature type="transmembrane region" description="Helical" evidence="1">
    <location>
        <begin position="66"/>
        <end position="89"/>
    </location>
</feature>
<reference evidence="2" key="1">
    <citation type="submission" date="2020-02" db="EMBL/GenBank/DDBJ databases">
        <authorList>
            <person name="Meier V. D."/>
        </authorList>
    </citation>
    <scope>NUCLEOTIDE SEQUENCE</scope>
    <source>
        <strain evidence="2">AVDCRST_MAG88</strain>
    </source>
</reference>
<evidence type="ECO:0000256" key="1">
    <source>
        <dbReference type="SAM" id="Phobius"/>
    </source>
</evidence>
<gene>
    <name evidence="2" type="ORF">AVDCRST_MAG88-4704</name>
</gene>
<organism evidence="2">
    <name type="scientific">uncultured Thermomicrobiales bacterium</name>
    <dbReference type="NCBI Taxonomy" id="1645740"/>
    <lineage>
        <taxon>Bacteria</taxon>
        <taxon>Pseudomonadati</taxon>
        <taxon>Thermomicrobiota</taxon>
        <taxon>Thermomicrobia</taxon>
        <taxon>Thermomicrobiales</taxon>
        <taxon>environmental samples</taxon>
    </lineage>
</organism>
<dbReference type="AlphaFoldDB" id="A0A6J4VZG2"/>
<dbReference type="Pfam" id="PF06197">
    <property type="entry name" value="DUF998"/>
    <property type="match status" value="1"/>
</dbReference>
<keyword evidence="1" id="KW-0812">Transmembrane</keyword>
<protein>
    <recommendedName>
        <fullName evidence="3">DUF998 domain-containing protein</fullName>
    </recommendedName>
</protein>
<name>A0A6J4VZG2_9BACT</name>
<keyword evidence="1" id="KW-1133">Transmembrane helix</keyword>
<feature type="transmembrane region" description="Helical" evidence="1">
    <location>
        <begin position="25"/>
        <end position="46"/>
    </location>
</feature>
<feature type="transmembrane region" description="Helical" evidence="1">
    <location>
        <begin position="96"/>
        <end position="118"/>
    </location>
</feature>
<proteinExistence type="predicted"/>
<dbReference type="InterPro" id="IPR009339">
    <property type="entry name" value="DUF998"/>
</dbReference>
<feature type="transmembrane region" description="Helical" evidence="1">
    <location>
        <begin position="197"/>
        <end position="214"/>
    </location>
</feature>
<dbReference type="EMBL" id="CADCWM010001222">
    <property type="protein sequence ID" value="CAA9589986.1"/>
    <property type="molecule type" value="Genomic_DNA"/>
</dbReference>
<evidence type="ECO:0000313" key="2">
    <source>
        <dbReference type="EMBL" id="CAA9589986.1"/>
    </source>
</evidence>
<feature type="transmembrane region" description="Helical" evidence="1">
    <location>
        <begin position="169"/>
        <end position="191"/>
    </location>
</feature>
<keyword evidence="1" id="KW-0472">Membrane</keyword>
<accession>A0A6J4VZG2</accession>